<dbReference type="AlphaFoldDB" id="A0A222E8J0"/>
<feature type="transmembrane region" description="Helical" evidence="1">
    <location>
        <begin position="35"/>
        <end position="54"/>
    </location>
</feature>
<dbReference type="Proteomes" id="UP000203589">
    <property type="component" value="Chromosome"/>
</dbReference>
<evidence type="ECO:0000313" key="4">
    <source>
        <dbReference type="Proteomes" id="UP000203589"/>
    </source>
</evidence>
<dbReference type="GO" id="GO:0004519">
    <property type="term" value="F:endonuclease activity"/>
    <property type="evidence" value="ECO:0007669"/>
    <property type="project" value="UniProtKB-KW"/>
</dbReference>
<sequence>MVRILDPLLKSVAAVLTLLVLASWAGPLHPAGDTLAVVRVPLLALAALAVIWTSWPRGVRWPLAVLALLALGQVVVMKLVAPAPGAFSVYQKNLLYRNAQIPQLSQDILAASPDVITLQELTGRNGEILDRLAADYPHRSTCPFYSWSRNAVLSRHPILPSGTLCLSGQGIAGLHLDTPQGPVWVLSLHLRWPFPHGQGAQAAALEQVIAGLEGPVILSGDFNMVPWGHSVRRLTRAAGLRRAGPLRPTYWLAPHGWPGGQVLPIPLPLDQVWSPGGGKAENRPLFGSDHAGVLARVHLDAD</sequence>
<dbReference type="Pfam" id="PF03372">
    <property type="entry name" value="Exo_endo_phos"/>
    <property type="match status" value="1"/>
</dbReference>
<protein>
    <submittedName>
        <fullName evidence="3">Endonuclease</fullName>
    </submittedName>
</protein>
<evidence type="ECO:0000313" key="3">
    <source>
        <dbReference type="EMBL" id="ASP22400.1"/>
    </source>
</evidence>
<dbReference type="SUPFAM" id="SSF56219">
    <property type="entry name" value="DNase I-like"/>
    <property type="match status" value="1"/>
</dbReference>
<keyword evidence="1" id="KW-0812">Transmembrane</keyword>
<keyword evidence="1" id="KW-0472">Membrane</keyword>
<dbReference type="InterPro" id="IPR005135">
    <property type="entry name" value="Endo/exonuclease/phosphatase"/>
</dbReference>
<keyword evidence="1" id="KW-1133">Transmembrane helix</keyword>
<keyword evidence="3" id="KW-0255">Endonuclease</keyword>
<dbReference type="KEGG" id="aht:ANTHELSMS3_03779"/>
<proteinExistence type="predicted"/>
<feature type="transmembrane region" description="Helical" evidence="1">
    <location>
        <begin position="61"/>
        <end position="81"/>
    </location>
</feature>
<accession>A0A222E8J0</accession>
<dbReference type="EMBL" id="CP022540">
    <property type="protein sequence ID" value="ASP22400.1"/>
    <property type="molecule type" value="Genomic_DNA"/>
</dbReference>
<organism evidence="3 4">
    <name type="scientific">Antarctobacter heliothermus</name>
    <dbReference type="NCBI Taxonomy" id="74033"/>
    <lineage>
        <taxon>Bacteria</taxon>
        <taxon>Pseudomonadati</taxon>
        <taxon>Pseudomonadota</taxon>
        <taxon>Alphaproteobacteria</taxon>
        <taxon>Rhodobacterales</taxon>
        <taxon>Roseobacteraceae</taxon>
        <taxon>Antarctobacter</taxon>
    </lineage>
</organism>
<name>A0A222E8J0_9RHOB</name>
<keyword evidence="3" id="KW-0540">Nuclease</keyword>
<evidence type="ECO:0000256" key="1">
    <source>
        <dbReference type="SAM" id="Phobius"/>
    </source>
</evidence>
<gene>
    <name evidence="3" type="ORF">ANTHELSMS3_03779</name>
</gene>
<keyword evidence="3" id="KW-0378">Hydrolase</keyword>
<evidence type="ECO:0000259" key="2">
    <source>
        <dbReference type="Pfam" id="PF03372"/>
    </source>
</evidence>
<feature type="domain" description="Endonuclease/exonuclease/phosphatase" evidence="2">
    <location>
        <begin position="103"/>
        <end position="290"/>
    </location>
</feature>
<dbReference type="Gene3D" id="3.60.10.10">
    <property type="entry name" value="Endonuclease/exonuclease/phosphatase"/>
    <property type="match status" value="1"/>
</dbReference>
<dbReference type="InterPro" id="IPR036691">
    <property type="entry name" value="Endo/exonu/phosph_ase_sf"/>
</dbReference>
<keyword evidence="4" id="KW-1185">Reference proteome</keyword>
<reference evidence="3 4" key="1">
    <citation type="submission" date="2017-07" db="EMBL/GenBank/DDBJ databases">
        <title>Genome Sequence of Antarctobacter heliothermus Strain SMS3 Isolated from a culture of the Diatom Skeletonema marinoi.</title>
        <authorList>
            <person name="Topel M."/>
            <person name="Pinder M.I.M."/>
            <person name="Johansson O.N."/>
            <person name="Kourtchenko O."/>
            <person name="Godhe A."/>
            <person name="Clarke A.K."/>
        </authorList>
    </citation>
    <scope>NUCLEOTIDE SEQUENCE [LARGE SCALE GENOMIC DNA]</scope>
    <source>
        <strain evidence="3 4">SMS3</strain>
    </source>
</reference>